<name>T0PRM7_SAPDV</name>
<feature type="region of interest" description="Disordered" evidence="1">
    <location>
        <begin position="457"/>
        <end position="522"/>
    </location>
</feature>
<dbReference type="Proteomes" id="UP000030762">
    <property type="component" value="Unassembled WGS sequence"/>
</dbReference>
<feature type="region of interest" description="Disordered" evidence="1">
    <location>
        <begin position="1023"/>
        <end position="1123"/>
    </location>
</feature>
<dbReference type="PANTHER" id="PTHR19446">
    <property type="entry name" value="REVERSE TRANSCRIPTASES"/>
    <property type="match status" value="1"/>
</dbReference>
<feature type="compositionally biased region" description="Low complexity" evidence="1">
    <location>
        <begin position="1215"/>
        <end position="1226"/>
    </location>
</feature>
<accession>T0PRM7</accession>
<evidence type="ECO:0000313" key="4">
    <source>
        <dbReference type="Proteomes" id="UP000030762"/>
    </source>
</evidence>
<dbReference type="SUPFAM" id="SSF53098">
    <property type="entry name" value="Ribonuclease H-like"/>
    <property type="match status" value="1"/>
</dbReference>
<organism evidence="3 4">
    <name type="scientific">Saprolegnia diclina (strain VS20)</name>
    <dbReference type="NCBI Taxonomy" id="1156394"/>
    <lineage>
        <taxon>Eukaryota</taxon>
        <taxon>Sar</taxon>
        <taxon>Stramenopiles</taxon>
        <taxon>Oomycota</taxon>
        <taxon>Saprolegniomycetes</taxon>
        <taxon>Saprolegniales</taxon>
        <taxon>Saprolegniaceae</taxon>
        <taxon>Saprolegnia</taxon>
    </lineage>
</organism>
<dbReference type="SUPFAM" id="SSF56672">
    <property type="entry name" value="DNA/RNA polymerases"/>
    <property type="match status" value="1"/>
</dbReference>
<reference evidence="3 4" key="1">
    <citation type="submission" date="2012-04" db="EMBL/GenBank/DDBJ databases">
        <title>The Genome Sequence of Saprolegnia declina VS20.</title>
        <authorList>
            <consortium name="The Broad Institute Genome Sequencing Platform"/>
            <person name="Russ C."/>
            <person name="Nusbaum C."/>
            <person name="Tyler B."/>
            <person name="van West P."/>
            <person name="Dieguez-Uribeondo J."/>
            <person name="de Bruijn I."/>
            <person name="Tripathy S."/>
            <person name="Jiang R."/>
            <person name="Young S.K."/>
            <person name="Zeng Q."/>
            <person name="Gargeya S."/>
            <person name="Fitzgerald M."/>
            <person name="Haas B."/>
            <person name="Abouelleil A."/>
            <person name="Alvarado L."/>
            <person name="Arachchi H.M."/>
            <person name="Berlin A."/>
            <person name="Chapman S.B."/>
            <person name="Goldberg J."/>
            <person name="Griggs A."/>
            <person name="Gujja S."/>
            <person name="Hansen M."/>
            <person name="Howarth C."/>
            <person name="Imamovic A."/>
            <person name="Larimer J."/>
            <person name="McCowen C."/>
            <person name="Montmayeur A."/>
            <person name="Murphy C."/>
            <person name="Neiman D."/>
            <person name="Pearson M."/>
            <person name="Priest M."/>
            <person name="Roberts A."/>
            <person name="Saif S."/>
            <person name="Shea T."/>
            <person name="Sisk P."/>
            <person name="Sykes S."/>
            <person name="Wortman J."/>
            <person name="Nusbaum C."/>
            <person name="Birren B."/>
        </authorList>
    </citation>
    <scope>NUCLEOTIDE SEQUENCE [LARGE SCALE GENOMIC DNA]</scope>
    <source>
        <strain evidence="3 4">VS20</strain>
    </source>
</reference>
<gene>
    <name evidence="3" type="ORF">SDRG_17253</name>
</gene>
<dbReference type="OrthoDB" id="79620at2759"/>
<feature type="compositionally biased region" description="Pro residues" evidence="1">
    <location>
        <begin position="1253"/>
        <end position="1262"/>
    </location>
</feature>
<evidence type="ECO:0000259" key="2">
    <source>
        <dbReference type="PROSITE" id="PS50878"/>
    </source>
</evidence>
<dbReference type="Gene3D" id="3.30.420.10">
    <property type="entry name" value="Ribonuclease H-like superfamily/Ribonuclease H"/>
    <property type="match status" value="1"/>
</dbReference>
<feature type="compositionally biased region" description="Acidic residues" evidence="1">
    <location>
        <begin position="1227"/>
        <end position="1239"/>
    </location>
</feature>
<feature type="non-terminal residue" evidence="3">
    <location>
        <position position="1"/>
    </location>
</feature>
<dbReference type="VEuPathDB" id="FungiDB:SDRG_17253"/>
<protein>
    <recommendedName>
        <fullName evidence="2">Reverse transcriptase domain-containing protein</fullName>
    </recommendedName>
</protein>
<dbReference type="InterPro" id="IPR043502">
    <property type="entry name" value="DNA/RNA_pol_sf"/>
</dbReference>
<feature type="region of interest" description="Disordered" evidence="1">
    <location>
        <begin position="775"/>
        <end position="815"/>
    </location>
</feature>
<sequence>MLRKRPCVAPIDAAHPAVLASIAQCLSSSKDVASLLHALPPANLDAPLTALRTLFTTTSHGVDDCLWPQICIEHVDRQYTSTVLAALPVFRSIRIEHCDRLDANLRAANPDTDASSFNPTMALAAKWGHKITSIYIPTVLNCHTNAELAKLLSLCTGLDHMHVKVEEPDPAFIDAVASGMQYVTRLDLIGMDEFAFLSESWLPVLEAWLALGIAQHLGLKFFESADDTRLARAIAATASLTSLELNDADSVVQSLLTASLSTTATSPTVAPSRCGSPLAAHVKRPRDEPFAAALTASAADAKRLRLALPGRPALSHSPALPIGPLALVPCAVPVPLQATHSTSPVLLPLASRAPHAVSVPLALLPDASPSVLAPPSPLAASVHVQRTVTWVPAGPHGPGAFVFTESTVVDLPSGRLAAAGPPAADATSRAPLPAQPELNQADIDAFLAAARHASTVLPPHAPIPAPASVQAPPSAQAPTSVQAPASAHEPAPVHAPASVPVPAPVHAPTPVQEPARVPVPPLLPNDPRVAEARRIIATFPKTRWGPPRAPVPAAARTAASDPAPDPLSAAACAPRLTSLAYTPPPPTTPSPPLMLPLPFPLRPPRPTTLPAPLSPTAGSGAPAVTNNTAELRSVYLGLCGLLHLKPHRALIQGDSALVLKWLDGSTRCAKPLRAARNAALAVLTRLRNYNVQTTLSHIGRGHNAVADHLANRAMGIPSMGLQPGNGLFCSCPSPSRSCCPDGMSLLVGHDPRHDAGEPLVGPSGVALGHFSSATPARARGSAAPRPPASAAMPPVPTSSVDDVDDEPEACLNGGDGGTTTSYATLRASYLRASVAAAVATLPAPRVYRCMLRLPVRSSGLNSGPLNVVAEVVPQADDDDDASAIWLSHRHCPAYADVGRVVCRIYLDVLHASLHWPRAASGSVLRFLVPHDWLALFRGLTSTTAPQTPAHTQFQLVAPLLQQPVVLVGVDHAVTSSLEQIARQQLPLQRLARDICYCASRRGGCPFRPHYGIHPRFLSALLSSSAPPSSSAAPSPSATLPSPAAPTSPVEPSGSATDGATVPLRRAVTGGMQPRRGFGTRTRLARAGAAASSSRIDGTPSPTPELTTNATSVSTLPPDGPALPLGGPPLPPDDDLWLDVAAAHGSSDTDVNAPVFPDARLSPFTAAYDPADFASDDEAASATGPTASDEAVVAASVPCVAAPVEDDRADVANAAGAGSVDDGAADTASDDDAAGVEVDDGAAGTAAVATDGPATPPPPPSAPLDPFARQPRLRIPGPLPDALAHVIEDEIAALCRRLEVAIEDAADWDAVEGAVASLPSALAATLGRHASAIAAASVRPPTPPPLRDEILDRCAALRVTQHLEPKNRRLVQRARRRVARTRDARRRLVLRARFPHHEQEVVQGIFNAGTADPAPATTCAIPVDVVHAHFAGLGATTEQAADEELPPGVFWEALRLLPLARAGSDEALLAPITLDEVEDALNNVTCGTAPGLDGVPYDAYYKYRLVLLPLLTTLFNRCWSERRVPASWKVSMTTLVHKKGSVDDIANWRPLALQSTLYKLYASITKTRLSGWLETNERLNNMQKGFRDFNGCHEHNFVAQTLMQSTRRTKGKLFVVWYDLKNAFGSMPHNFLWTVLRRLRVPDEFVELVQDIYRDAATVVLTKDGLTAPVPQKTGVFQGCPLSPLLFIAGLAPLMDALAAVRDTAGATLAPGLRQTGTAFADDIKIFSNSRAGIRSLHQLVCDFLRWSKMEANPTKCAFLGFEHVGSRCCPTPDVELLLGDQAIPHLGTVDDGYKYLGIKEAFDDVTVRFQLTDMFHDLKCKITLLCKSGLAPWQIIRAIKSHIYSRLEYPLRHVHAMKSQLDGLTRHLWTALRSLLKLPVSTTTSFFSTPTDCGGLGLLPIEEQRDAVLLAHLYQMLHSPDADIRTMARHEIMAGARADFHLPEVSDSDGEVAEDLLQSFLNGELQTLPGVTPKSRVGAKSTIATTFRLLLKKYELKLTCELGKNLQLKVDGVVLTTKDVSRRVKRALQLKHYERWGACTDQGRTLAHHGDMGSKFLTSGGGLYDKQYRFAIAARLNQVDTRSVLKRRQLRASAVCRHCIDSGRPETLAHVLQHCPHNHGLITRRHDASLDKIAAAIRKALPTATVKVNELVDGYSPRALRPDLQVYFQTGTRRVAVLLDLAITLEHTANGTPNGCPFERIARKKEDKYSELGLHLRQTCDEVYCTALVYGALGSVYKKNETAL</sequence>
<feature type="compositionally biased region" description="Low complexity" evidence="1">
    <location>
        <begin position="466"/>
        <end position="498"/>
    </location>
</feature>
<dbReference type="eggNOG" id="KOG1075">
    <property type="taxonomic scope" value="Eukaryota"/>
</dbReference>
<dbReference type="InterPro" id="IPR002156">
    <property type="entry name" value="RNaseH_domain"/>
</dbReference>
<proteinExistence type="predicted"/>
<dbReference type="RefSeq" id="XP_008621715.1">
    <property type="nucleotide sequence ID" value="XM_008623493.1"/>
</dbReference>
<dbReference type="CDD" id="cd01650">
    <property type="entry name" value="RT_nLTR_like"/>
    <property type="match status" value="1"/>
</dbReference>
<dbReference type="GeneID" id="19957980"/>
<feature type="compositionally biased region" description="Low complexity" evidence="1">
    <location>
        <begin position="1240"/>
        <end position="1252"/>
    </location>
</feature>
<dbReference type="OMA" id="DHEAREC"/>
<feature type="compositionally biased region" description="Low complexity" evidence="1">
    <location>
        <begin position="1023"/>
        <end position="1047"/>
    </location>
</feature>
<dbReference type="Pfam" id="PF00078">
    <property type="entry name" value="RVT_1"/>
    <property type="match status" value="1"/>
</dbReference>
<dbReference type="Pfam" id="PF13456">
    <property type="entry name" value="RVT_3"/>
    <property type="match status" value="1"/>
</dbReference>
<evidence type="ECO:0000256" key="1">
    <source>
        <dbReference type="SAM" id="MobiDB-lite"/>
    </source>
</evidence>
<feature type="compositionally biased region" description="Low complexity" evidence="1">
    <location>
        <begin position="1074"/>
        <end position="1094"/>
    </location>
</feature>
<dbReference type="EMBL" id="JH767360">
    <property type="protein sequence ID" value="EQC24856.1"/>
    <property type="molecule type" value="Genomic_DNA"/>
</dbReference>
<feature type="compositionally biased region" description="Polar residues" evidence="1">
    <location>
        <begin position="1103"/>
        <end position="1114"/>
    </location>
</feature>
<dbReference type="InterPro" id="IPR036397">
    <property type="entry name" value="RNaseH_sf"/>
</dbReference>
<feature type="non-terminal residue" evidence="3">
    <location>
        <position position="2244"/>
    </location>
</feature>
<dbReference type="InterPro" id="IPR012337">
    <property type="entry name" value="RNaseH-like_sf"/>
</dbReference>
<feature type="region of interest" description="Disordered" evidence="1">
    <location>
        <begin position="1215"/>
        <end position="1272"/>
    </location>
</feature>
<dbReference type="GO" id="GO:0003676">
    <property type="term" value="F:nucleic acid binding"/>
    <property type="evidence" value="ECO:0007669"/>
    <property type="project" value="InterPro"/>
</dbReference>
<evidence type="ECO:0000313" key="3">
    <source>
        <dbReference type="EMBL" id="EQC24856.1"/>
    </source>
</evidence>
<feature type="compositionally biased region" description="Low complexity" evidence="1">
    <location>
        <begin position="775"/>
        <end position="800"/>
    </location>
</feature>
<dbReference type="GO" id="GO:0004523">
    <property type="term" value="F:RNA-DNA hybrid ribonuclease activity"/>
    <property type="evidence" value="ECO:0007669"/>
    <property type="project" value="InterPro"/>
</dbReference>
<keyword evidence="4" id="KW-1185">Reference proteome</keyword>
<dbReference type="InterPro" id="IPR000477">
    <property type="entry name" value="RT_dom"/>
</dbReference>
<dbReference type="PROSITE" id="PS50878">
    <property type="entry name" value="RT_POL"/>
    <property type="match status" value="1"/>
</dbReference>
<feature type="domain" description="Reverse transcriptase" evidence="2">
    <location>
        <begin position="1516"/>
        <end position="1800"/>
    </location>
</feature>
<dbReference type="InParanoid" id="T0PRM7"/>
<dbReference type="STRING" id="1156394.T0PRM7"/>